<organism evidence="1 2">
    <name type="scientific">Dactylosporangium sucinum</name>
    <dbReference type="NCBI Taxonomy" id="1424081"/>
    <lineage>
        <taxon>Bacteria</taxon>
        <taxon>Bacillati</taxon>
        <taxon>Actinomycetota</taxon>
        <taxon>Actinomycetes</taxon>
        <taxon>Micromonosporales</taxon>
        <taxon>Micromonosporaceae</taxon>
        <taxon>Dactylosporangium</taxon>
    </lineage>
</organism>
<sequence>MRPLDGSYPEVADAVAGHLRTVNEEVTLAALGRTGLPAAPLDDVLVLELPNSVAPPWLLRPWFDGDQQAR</sequence>
<keyword evidence="2" id="KW-1185">Reference proteome</keyword>
<name>A0A917UBK5_9ACTN</name>
<accession>A0A917UBK5</accession>
<gene>
    <name evidence="1" type="ORF">GCM10007977_083850</name>
</gene>
<evidence type="ECO:0000313" key="2">
    <source>
        <dbReference type="Proteomes" id="UP000642070"/>
    </source>
</evidence>
<reference evidence="1" key="2">
    <citation type="submission" date="2020-09" db="EMBL/GenBank/DDBJ databases">
        <authorList>
            <person name="Sun Q."/>
            <person name="Ohkuma M."/>
        </authorList>
    </citation>
    <scope>NUCLEOTIDE SEQUENCE</scope>
    <source>
        <strain evidence="1">JCM 19831</strain>
    </source>
</reference>
<comment type="caution">
    <text evidence="1">The sequence shown here is derived from an EMBL/GenBank/DDBJ whole genome shotgun (WGS) entry which is preliminary data.</text>
</comment>
<dbReference type="EMBL" id="BMPI01000059">
    <property type="protein sequence ID" value="GGM69363.1"/>
    <property type="molecule type" value="Genomic_DNA"/>
</dbReference>
<reference evidence="1" key="1">
    <citation type="journal article" date="2014" name="Int. J. Syst. Evol. Microbiol.">
        <title>Complete genome sequence of Corynebacterium casei LMG S-19264T (=DSM 44701T), isolated from a smear-ripened cheese.</title>
        <authorList>
            <consortium name="US DOE Joint Genome Institute (JGI-PGF)"/>
            <person name="Walter F."/>
            <person name="Albersmeier A."/>
            <person name="Kalinowski J."/>
            <person name="Ruckert C."/>
        </authorList>
    </citation>
    <scope>NUCLEOTIDE SEQUENCE</scope>
    <source>
        <strain evidence="1">JCM 19831</strain>
    </source>
</reference>
<dbReference type="AlphaFoldDB" id="A0A917UBK5"/>
<evidence type="ECO:0000313" key="1">
    <source>
        <dbReference type="EMBL" id="GGM69363.1"/>
    </source>
</evidence>
<dbReference type="Proteomes" id="UP000642070">
    <property type="component" value="Unassembled WGS sequence"/>
</dbReference>
<proteinExistence type="predicted"/>
<protein>
    <submittedName>
        <fullName evidence="1">Uncharacterized protein</fullName>
    </submittedName>
</protein>